<name>A0ABQ4UD41_9HYPH</name>
<dbReference type="Gene3D" id="3.40.50.150">
    <property type="entry name" value="Vaccinia Virus protein VP39"/>
    <property type="match status" value="1"/>
</dbReference>
<comment type="caution">
    <text evidence="2">The sequence shown here is derived from an EMBL/GenBank/DDBJ whole genome shotgun (WGS) entry which is preliminary data.</text>
</comment>
<gene>
    <name evidence="2" type="primary">tam</name>
    <name evidence="2" type="ORF">LNAOJCKE_2444</name>
</gene>
<dbReference type="CDD" id="cd02440">
    <property type="entry name" value="AdoMet_MTases"/>
    <property type="match status" value="1"/>
</dbReference>
<reference evidence="2" key="2">
    <citation type="submission" date="2021-08" db="EMBL/GenBank/DDBJ databases">
        <authorList>
            <person name="Tani A."/>
            <person name="Ola A."/>
            <person name="Ogura Y."/>
            <person name="Katsura K."/>
            <person name="Hayashi T."/>
        </authorList>
    </citation>
    <scope>NUCLEOTIDE SEQUENCE</scope>
    <source>
        <strain evidence="2">NBRC 15686</strain>
    </source>
</reference>
<dbReference type="PANTHER" id="PTHR42912:SF93">
    <property type="entry name" value="N6-ADENOSINE-METHYLTRANSFERASE TMT1A"/>
    <property type="match status" value="1"/>
</dbReference>
<dbReference type="InterPro" id="IPR029063">
    <property type="entry name" value="SAM-dependent_MTases_sf"/>
</dbReference>
<dbReference type="SUPFAM" id="SSF53335">
    <property type="entry name" value="S-adenosyl-L-methionine-dependent methyltransferases"/>
    <property type="match status" value="1"/>
</dbReference>
<evidence type="ECO:0000259" key="1">
    <source>
        <dbReference type="Pfam" id="PF13649"/>
    </source>
</evidence>
<dbReference type="EMBL" id="BPRC01000007">
    <property type="protein sequence ID" value="GJE65234.1"/>
    <property type="molecule type" value="Genomic_DNA"/>
</dbReference>
<evidence type="ECO:0000313" key="2">
    <source>
        <dbReference type="EMBL" id="GJE65234.1"/>
    </source>
</evidence>
<dbReference type="SUPFAM" id="SSF48452">
    <property type="entry name" value="TPR-like"/>
    <property type="match status" value="1"/>
</dbReference>
<feature type="domain" description="Methyltransferase" evidence="1">
    <location>
        <begin position="160"/>
        <end position="250"/>
    </location>
</feature>
<dbReference type="PANTHER" id="PTHR42912">
    <property type="entry name" value="METHYLTRANSFERASE"/>
    <property type="match status" value="1"/>
</dbReference>
<dbReference type="Pfam" id="PF13428">
    <property type="entry name" value="TPR_14"/>
    <property type="match status" value="1"/>
</dbReference>
<dbReference type="InterPro" id="IPR050508">
    <property type="entry name" value="Methyltransf_Superfamily"/>
</dbReference>
<dbReference type="InterPro" id="IPR011990">
    <property type="entry name" value="TPR-like_helical_dom_sf"/>
</dbReference>
<reference evidence="2" key="1">
    <citation type="journal article" date="2021" name="Front. Microbiol.">
        <title>Comprehensive Comparative Genomics and Phenotyping of Methylobacterium Species.</title>
        <authorList>
            <person name="Alessa O."/>
            <person name="Ogura Y."/>
            <person name="Fujitani Y."/>
            <person name="Takami H."/>
            <person name="Hayashi T."/>
            <person name="Sahin N."/>
            <person name="Tani A."/>
        </authorList>
    </citation>
    <scope>NUCLEOTIDE SEQUENCE</scope>
    <source>
        <strain evidence="2">NBRC 15686</strain>
    </source>
</reference>
<organism evidence="2 3">
    <name type="scientific">Methylorubrum aminovorans</name>
    <dbReference type="NCBI Taxonomy" id="269069"/>
    <lineage>
        <taxon>Bacteria</taxon>
        <taxon>Pseudomonadati</taxon>
        <taxon>Pseudomonadota</taxon>
        <taxon>Alphaproteobacteria</taxon>
        <taxon>Hyphomicrobiales</taxon>
        <taxon>Methylobacteriaceae</taxon>
        <taxon>Methylorubrum</taxon>
    </lineage>
</organism>
<evidence type="ECO:0000313" key="3">
    <source>
        <dbReference type="Proteomes" id="UP001055039"/>
    </source>
</evidence>
<dbReference type="Pfam" id="PF13649">
    <property type="entry name" value="Methyltransf_25"/>
    <property type="match status" value="1"/>
</dbReference>
<accession>A0ABQ4UD41</accession>
<dbReference type="RefSeq" id="WP_238224665.1">
    <property type="nucleotide sequence ID" value="NZ_BAAADH010000066.1"/>
</dbReference>
<sequence>MSRQLSSGDLLADRRYAYAEACLAEGDPGAAAEMASQALDLAPGYAPAWFLLGRAREALFGQSRDEADRLAALSAFERALDLDPSDALGSRLHRAALGGGDALAAMSPAYIRALFDGYAPRFERHLVDELGYCGPALIVAALDALPGTPPVCAPQHFSNVLDLGCGTGLMGRALANRAGRLAGCDLSPAMLAQAGRTGLYERLVEADLVTFLAGEPEASADLIVAADVFIYLGNLTSALAGMARALRPGGLAVFTVQSPQEEETGVVLGADGRYAHADAYLQAEARQAELVVAEMRPAAIRRQKRIDVPGRLLILHKHLIGTPEMSATRQP</sequence>
<protein>
    <submittedName>
        <fullName evidence="2">Trans-aconitate 2-methyltransferase</fullName>
    </submittedName>
</protein>
<keyword evidence="3" id="KW-1185">Reference proteome</keyword>
<dbReference type="Gene3D" id="1.25.40.10">
    <property type="entry name" value="Tetratricopeptide repeat domain"/>
    <property type="match status" value="1"/>
</dbReference>
<proteinExistence type="predicted"/>
<dbReference type="Proteomes" id="UP001055039">
    <property type="component" value="Unassembled WGS sequence"/>
</dbReference>
<dbReference type="InterPro" id="IPR041698">
    <property type="entry name" value="Methyltransf_25"/>
</dbReference>